<dbReference type="Proteomes" id="UP000076154">
    <property type="component" value="Unassembled WGS sequence"/>
</dbReference>
<keyword evidence="4" id="KW-1185">Reference proteome</keyword>
<evidence type="ECO:0000259" key="2">
    <source>
        <dbReference type="Pfam" id="PF26608"/>
    </source>
</evidence>
<comment type="caution">
    <text evidence="3">The sequence shown here is derived from an EMBL/GenBank/DDBJ whole genome shotgun (WGS) entry which is preliminary data.</text>
</comment>
<organism evidence="3 4">
    <name type="scientific">Hypsizygus marmoreus</name>
    <name type="common">White beech mushroom</name>
    <name type="synonym">Agaricus marmoreus</name>
    <dbReference type="NCBI Taxonomy" id="39966"/>
    <lineage>
        <taxon>Eukaryota</taxon>
        <taxon>Fungi</taxon>
        <taxon>Dikarya</taxon>
        <taxon>Basidiomycota</taxon>
        <taxon>Agaricomycotina</taxon>
        <taxon>Agaricomycetes</taxon>
        <taxon>Agaricomycetidae</taxon>
        <taxon>Agaricales</taxon>
        <taxon>Tricholomatineae</taxon>
        <taxon>Lyophyllaceae</taxon>
        <taxon>Hypsizygus</taxon>
    </lineage>
</organism>
<evidence type="ECO:0000313" key="4">
    <source>
        <dbReference type="Proteomes" id="UP000076154"/>
    </source>
</evidence>
<gene>
    <name evidence="3" type="ORF">Hypma_010430</name>
</gene>
<dbReference type="STRING" id="39966.A0A369KEP5"/>
<sequence>MDNDLNDQLFGHDSDDETGDSSAIDSDAGNGYLDVESFFEDVDAEIAGEDIPFGVADIPEVLISEDPIDQADLWRQLQNSAGDSAPASFKETFKKMKVNRIKLSDLRRRYEQEKKTISIASLTQRHTIVLDDESIIPSKDPNLWWSSASHFLDFRIIVSIEAGLDAVLPKNSQNHNWSLALTVCEPFREWRTNYGKLGFDPTGRMLYIGRCQQEDVWIAFAPRAFVLGTLTEEDPPAQARRNTRLSTIRFRRFIAFLGRTLEEMSIKDVYCTAEYPDTSSHAAMKDTTNILDHTPLELNLEEAQKLHELLANEYDAYFRSVPDEWKSDRFFRENLPISVTARYGQNQPLLVNDREVANNWERDRDFKKIRSVSFAIATDIKCGASKPVTPCIPSTNFENRCYNPERWNPREPVAIQRDNPQIYDSGDVDSRQQIHNLADYPQEENGRLVFIYNSEGHRIPRRTPGIRKSTLPCGLLFHLQDLHELFARGGADDWDAADDREGVKHWIYPQAFLQRHGHFQANGVISPFNPFIADINEQLRIPEAHIPLDEDTEYLYHNADPLEGVSCQAYNEAMHRIRPLAKLHDVQLGQITAAATGTHAETVKDKDAARTRYNRCIPRLPHERFAIKLDTEGLKRELRMENVYTLDLLAMIKSHRTGRVIYQRVLCPLAEAWQHPSVSELIKPHITVFRQNYYPDLYKWVSYPITSLLETMWYKVREKHDRKESISPYNLELICMCERALNFCQTGSGKVIVKRMMEEAGLALGLVADGMPVLWPGVSFADINRPNIIASKWPIDGENHPLIASTRSMQLNYSSHLAEVYQARFYIEHAIAVMPNDLYHTFQDDDMRRALIIAHLAAQCYLKETKSMVFDAIRQELQPAIDGDDIVETTLAKSRYRALQKWGKATYPFSSDPKVIAHLIQAMVADRESLSLGLPRATPPQMSLSAFVTEIYDMCKPEARALVVAPLLSQGSAHMVIKMAIRYIHRFLCNDDMDKATKMVFGRVFHDLKVNLVPWKAAPSGHRGRTYTKPSHAIWMNLGLSDSTNLPVALMSRDQRFSADAMKGATSAQTEDARADYQIRMLKWSQAKSILAHITLPDEWKLAYANVTSDYVKETYEYVSGRFNGHEPLHGLAILLAFLVSAMVPNLFSAQGTPKHLKPTSTAEEITDTVRDMPWIPNPSGRKGASDPTPFITIVSTYIIAIFDPCSPLRKYMAEHDGGLGTPWTNKHGSKGITPFNLVRLGLATANNLQIFKSPKFGRAYKLISDQEIHQLYVDVKASVTSTSIYGPYDALVRLIGPDTAQQLAKEGQCPFRPMPAQKVTRPISPDEESTSRGSKRRRHGVM</sequence>
<feature type="region of interest" description="Disordered" evidence="1">
    <location>
        <begin position="1312"/>
        <end position="1343"/>
    </location>
</feature>
<evidence type="ECO:0000313" key="3">
    <source>
        <dbReference type="EMBL" id="RDB30214.1"/>
    </source>
</evidence>
<protein>
    <recommendedName>
        <fullName evidence="2">DUF8190 domain-containing protein</fullName>
    </recommendedName>
</protein>
<dbReference type="EMBL" id="LUEZ02000006">
    <property type="protein sequence ID" value="RDB30214.1"/>
    <property type="molecule type" value="Genomic_DNA"/>
</dbReference>
<proteinExistence type="predicted"/>
<reference evidence="3" key="1">
    <citation type="submission" date="2018-04" db="EMBL/GenBank/DDBJ databases">
        <title>Whole genome sequencing of Hypsizygus marmoreus.</title>
        <authorList>
            <person name="Choi I.-G."/>
            <person name="Min B."/>
            <person name="Kim J.-G."/>
            <person name="Kim S."/>
            <person name="Oh Y.-L."/>
            <person name="Kong W.-S."/>
            <person name="Park H."/>
            <person name="Jeong J."/>
            <person name="Song E.-S."/>
        </authorList>
    </citation>
    <scope>NUCLEOTIDE SEQUENCE [LARGE SCALE GENOMIC DNA]</scope>
    <source>
        <strain evidence="3">51987-8</strain>
    </source>
</reference>
<feature type="compositionally biased region" description="Basic residues" evidence="1">
    <location>
        <begin position="1334"/>
        <end position="1343"/>
    </location>
</feature>
<accession>A0A369KEP5</accession>
<evidence type="ECO:0000256" key="1">
    <source>
        <dbReference type="SAM" id="MobiDB-lite"/>
    </source>
</evidence>
<feature type="region of interest" description="Disordered" evidence="1">
    <location>
        <begin position="1"/>
        <end position="26"/>
    </location>
</feature>
<dbReference type="InterPro" id="IPR058503">
    <property type="entry name" value="DUF8190"/>
</dbReference>
<name>A0A369KEP5_HYPMA</name>
<dbReference type="OrthoDB" id="2736611at2759"/>
<dbReference type="InParanoid" id="A0A369KEP5"/>
<feature type="domain" description="DUF8190" evidence="2">
    <location>
        <begin position="177"/>
        <end position="288"/>
    </location>
</feature>
<dbReference type="Pfam" id="PF26608">
    <property type="entry name" value="DUF8190"/>
    <property type="match status" value="1"/>
</dbReference>